<comment type="subcellular location">
    <subcellularLocation>
        <location evidence="1">Membrane</location>
        <topology evidence="1">Multi-pass membrane protein</topology>
    </subcellularLocation>
</comment>
<dbReference type="Proteomes" id="UP000475862">
    <property type="component" value="Unassembled WGS sequence"/>
</dbReference>
<keyword evidence="6 7" id="KW-0472">Membrane</keyword>
<evidence type="ECO:0000313" key="9">
    <source>
        <dbReference type="EMBL" id="KAE9541776.1"/>
    </source>
</evidence>
<feature type="transmembrane region" description="Helical" evidence="7">
    <location>
        <begin position="177"/>
        <end position="198"/>
    </location>
</feature>
<keyword evidence="5 7" id="KW-1133">Transmembrane helix</keyword>
<evidence type="ECO:0000256" key="6">
    <source>
        <dbReference type="ARBA" id="ARBA00023136"/>
    </source>
</evidence>
<dbReference type="GO" id="GO:0016020">
    <property type="term" value="C:membrane"/>
    <property type="evidence" value="ECO:0007669"/>
    <property type="project" value="UniProtKB-SubCell"/>
</dbReference>
<comment type="similarity">
    <text evidence="2">Belongs to the chloride channel MCLC family.</text>
</comment>
<dbReference type="EMBL" id="VYZN01000012">
    <property type="protein sequence ID" value="KAE9541776.1"/>
    <property type="molecule type" value="Genomic_DNA"/>
</dbReference>
<name>A0A6G0TZ52_APHGL</name>
<comment type="caution">
    <text evidence="9">The sequence shown here is derived from an EMBL/GenBank/DDBJ whole genome shotgun (WGS) entry which is preliminary data.</text>
</comment>
<organism evidence="9 10">
    <name type="scientific">Aphis glycines</name>
    <name type="common">Soybean aphid</name>
    <dbReference type="NCBI Taxonomy" id="307491"/>
    <lineage>
        <taxon>Eukaryota</taxon>
        <taxon>Metazoa</taxon>
        <taxon>Ecdysozoa</taxon>
        <taxon>Arthropoda</taxon>
        <taxon>Hexapoda</taxon>
        <taxon>Insecta</taxon>
        <taxon>Pterygota</taxon>
        <taxon>Neoptera</taxon>
        <taxon>Paraneoptera</taxon>
        <taxon>Hemiptera</taxon>
        <taxon>Sternorrhyncha</taxon>
        <taxon>Aphidomorpha</taxon>
        <taxon>Aphidoidea</taxon>
        <taxon>Aphididae</taxon>
        <taxon>Aphidini</taxon>
        <taxon>Aphis</taxon>
        <taxon>Aphis</taxon>
    </lineage>
</organism>
<proteinExistence type="inferred from homology"/>
<evidence type="ECO:0000256" key="1">
    <source>
        <dbReference type="ARBA" id="ARBA00004141"/>
    </source>
</evidence>
<keyword evidence="8" id="KW-0732">Signal</keyword>
<reference evidence="9 10" key="1">
    <citation type="submission" date="2019-08" db="EMBL/GenBank/DDBJ databases">
        <title>The genome of the soybean aphid Biotype 1, its phylome, world population structure and adaptation to the North American continent.</title>
        <authorList>
            <person name="Giordano R."/>
            <person name="Donthu R.K."/>
            <person name="Hernandez A.G."/>
            <person name="Wright C.L."/>
            <person name="Zimin A.V."/>
        </authorList>
    </citation>
    <scope>NUCLEOTIDE SEQUENCE [LARGE SCALE GENOMIC DNA]</scope>
    <source>
        <tissue evidence="9">Whole aphids</tissue>
    </source>
</reference>
<dbReference type="Pfam" id="PF05934">
    <property type="entry name" value="MCLC"/>
    <property type="match status" value="1"/>
</dbReference>
<dbReference type="PANTHER" id="PTHR34093">
    <property type="entry name" value="CHLORIDE CHANNEL CLIC-LIKE PROTEIN 1"/>
    <property type="match status" value="1"/>
</dbReference>
<dbReference type="InterPro" id="IPR009231">
    <property type="entry name" value="Chloride_chnl_CLIC-like"/>
</dbReference>
<dbReference type="GO" id="GO:0005783">
    <property type="term" value="C:endoplasmic reticulum"/>
    <property type="evidence" value="ECO:0007669"/>
    <property type="project" value="TreeGrafter"/>
</dbReference>
<protein>
    <recommendedName>
        <fullName evidence="3">Chloride channel CLIC-like protein 1</fullName>
    </recommendedName>
</protein>
<evidence type="ECO:0000256" key="3">
    <source>
        <dbReference type="ARBA" id="ARBA00015571"/>
    </source>
</evidence>
<dbReference type="OrthoDB" id="5837849at2759"/>
<feature type="transmembrane region" description="Helical" evidence="7">
    <location>
        <begin position="290"/>
        <end position="316"/>
    </location>
</feature>
<evidence type="ECO:0000256" key="2">
    <source>
        <dbReference type="ARBA" id="ARBA00005944"/>
    </source>
</evidence>
<evidence type="ECO:0000313" key="10">
    <source>
        <dbReference type="Proteomes" id="UP000475862"/>
    </source>
</evidence>
<gene>
    <name evidence="9" type="ORF">AGLY_003767</name>
</gene>
<feature type="chain" id="PRO_5026060871" description="Chloride channel CLIC-like protein 1" evidence="8">
    <location>
        <begin position="22"/>
        <end position="437"/>
    </location>
</feature>
<sequence length="437" mass="50148">MRLTFITVLVLYLSSEYTIKCSEDEYVDPLDMLNYDRLTKSMNKPKSKTVAGEPIQNDRCTVFLSRFINILLINTGLSNIDQVSNEELKSYASVALSVQDLQLLKNMANKRDIDYTEIDRILNSLFTPIKMDSSEFKVLNSRLEISDQIKEALYWISVGSILIVLLYIIFQKIHYVFSLTFILFIIFAFGFASTWYTMYMKAEINRSVHLEHMPSQCHAKKGWSTFSWFQTNNLDECKKYKEAIYLDPKYSISVTDILAEMLSKMIMKPIEALGDSVYVFNKSVLKDIPYWAQIILIPIIIVIIIKTIFLSSALLVGRSLSTKYIFGYGDTSIGPGPIGNNQCKTNDRVNNSFHPVTSAQHTTPQISELPKVNFNINLFHPSQTKNNHFGFDDKFQINYAKESNLIAMLKNKEIDSVDSKGFKDLSKRVPRHRTLSI</sequence>
<dbReference type="GO" id="GO:0005254">
    <property type="term" value="F:chloride channel activity"/>
    <property type="evidence" value="ECO:0007669"/>
    <property type="project" value="TreeGrafter"/>
</dbReference>
<dbReference type="PANTHER" id="PTHR34093:SF1">
    <property type="entry name" value="CHLORIDE CHANNEL CLIC-LIKE PROTEIN 1"/>
    <property type="match status" value="1"/>
</dbReference>
<keyword evidence="10" id="KW-1185">Reference proteome</keyword>
<feature type="signal peptide" evidence="8">
    <location>
        <begin position="1"/>
        <end position="21"/>
    </location>
</feature>
<accession>A0A6G0TZ52</accession>
<evidence type="ECO:0000256" key="5">
    <source>
        <dbReference type="ARBA" id="ARBA00022989"/>
    </source>
</evidence>
<feature type="transmembrane region" description="Helical" evidence="7">
    <location>
        <begin position="152"/>
        <end position="170"/>
    </location>
</feature>
<evidence type="ECO:0000256" key="8">
    <source>
        <dbReference type="SAM" id="SignalP"/>
    </source>
</evidence>
<dbReference type="AlphaFoldDB" id="A0A6G0TZ52"/>
<evidence type="ECO:0000256" key="7">
    <source>
        <dbReference type="SAM" id="Phobius"/>
    </source>
</evidence>
<keyword evidence="4 7" id="KW-0812">Transmembrane</keyword>
<evidence type="ECO:0000256" key="4">
    <source>
        <dbReference type="ARBA" id="ARBA00022692"/>
    </source>
</evidence>